<sequence>MTCNHPQPVIADIYLQPVELTDVFVANIEDKKQAARIIKELSVQAPLGDLQHLKRVRSQTGKDVSLQVVLYKAKSGSCHCPSDNGISVDGLGSRYVVKVPAKPPLTRHQYNQAVQYWPVSFHENKELVSLLSGKHFSEAEVQEIENYMRQAFRLAEISRDKKQLPVGALVVNPVTKTVVAEAYDLRQAGYPLQHAVMVAIDLVAHSQGGGMWKFDGAQVLLLRTPLFSDSHPNLKHSLPGGSGDTKTKVEPYLCTGYDLYVTQEPCVMCSMALVHSRIGRVFYGSSQRDGALGSHYKIHCQPGLNHHYSVFKGCLQTQTDQLYQER</sequence>
<name>A0A8S3Z4U7_9EUPU</name>
<protein>
    <recommendedName>
        <fullName evidence="3">CMP/dCMP-type deaminase domain-containing protein</fullName>
    </recommendedName>
</protein>
<dbReference type="GO" id="GO:0005737">
    <property type="term" value="C:cytoplasm"/>
    <property type="evidence" value="ECO:0007669"/>
    <property type="project" value="TreeGrafter"/>
</dbReference>
<organism evidence="4 5">
    <name type="scientific">Candidula unifasciata</name>
    <dbReference type="NCBI Taxonomy" id="100452"/>
    <lineage>
        <taxon>Eukaryota</taxon>
        <taxon>Metazoa</taxon>
        <taxon>Spiralia</taxon>
        <taxon>Lophotrochozoa</taxon>
        <taxon>Mollusca</taxon>
        <taxon>Gastropoda</taxon>
        <taxon>Heterobranchia</taxon>
        <taxon>Euthyneura</taxon>
        <taxon>Panpulmonata</taxon>
        <taxon>Eupulmonata</taxon>
        <taxon>Stylommatophora</taxon>
        <taxon>Helicina</taxon>
        <taxon>Helicoidea</taxon>
        <taxon>Geomitridae</taxon>
        <taxon>Candidula</taxon>
    </lineage>
</organism>
<dbReference type="EMBL" id="CAJHNH020001154">
    <property type="protein sequence ID" value="CAG5121756.1"/>
    <property type="molecule type" value="Genomic_DNA"/>
</dbReference>
<evidence type="ECO:0000313" key="5">
    <source>
        <dbReference type="Proteomes" id="UP000678393"/>
    </source>
</evidence>
<dbReference type="Pfam" id="PF00383">
    <property type="entry name" value="dCMP_cyt_deam_1"/>
    <property type="match status" value="1"/>
</dbReference>
<dbReference type="Gene3D" id="3.40.140.10">
    <property type="entry name" value="Cytidine Deaminase, domain 2"/>
    <property type="match status" value="1"/>
</dbReference>
<dbReference type="PANTHER" id="PTHR11079:SF156">
    <property type="entry name" value="INACTIVE TRNA-SPECIFIC ADENOSINE DEAMINASE-LIKE PROTEIN 3-RELATED"/>
    <property type="match status" value="1"/>
</dbReference>
<keyword evidence="1" id="KW-0819">tRNA processing</keyword>
<accession>A0A8S3Z4U7</accession>
<gene>
    <name evidence="4" type="ORF">CUNI_LOCUS7314</name>
</gene>
<dbReference type="PROSITE" id="PS51747">
    <property type="entry name" value="CYT_DCMP_DEAMINASES_2"/>
    <property type="match status" value="1"/>
</dbReference>
<comment type="caution">
    <text evidence="4">The sequence shown here is derived from an EMBL/GenBank/DDBJ whole genome shotgun (WGS) entry which is preliminary data.</text>
</comment>
<feature type="domain" description="CMP/dCMP-type deaminase" evidence="3">
    <location>
        <begin position="142"/>
        <end position="311"/>
    </location>
</feature>
<dbReference type="AlphaFoldDB" id="A0A8S3Z4U7"/>
<dbReference type="OrthoDB" id="3180714at2759"/>
<comment type="similarity">
    <text evidence="2">Belongs to the cytidine and deoxycytidylate deaminase family. ADAT3 subfamily.</text>
</comment>
<reference evidence="4" key="1">
    <citation type="submission" date="2021-04" db="EMBL/GenBank/DDBJ databases">
        <authorList>
            <consortium name="Molecular Ecology Group"/>
        </authorList>
    </citation>
    <scope>NUCLEOTIDE SEQUENCE</scope>
</reference>
<dbReference type="GO" id="GO:0005634">
    <property type="term" value="C:nucleus"/>
    <property type="evidence" value="ECO:0007669"/>
    <property type="project" value="TreeGrafter"/>
</dbReference>
<dbReference type="Proteomes" id="UP000678393">
    <property type="component" value="Unassembled WGS sequence"/>
</dbReference>
<dbReference type="GO" id="GO:0008033">
    <property type="term" value="P:tRNA processing"/>
    <property type="evidence" value="ECO:0007669"/>
    <property type="project" value="UniProtKB-KW"/>
</dbReference>
<evidence type="ECO:0000313" key="4">
    <source>
        <dbReference type="EMBL" id="CAG5121756.1"/>
    </source>
</evidence>
<dbReference type="CDD" id="cd01285">
    <property type="entry name" value="nucleoside_deaminase"/>
    <property type="match status" value="1"/>
</dbReference>
<evidence type="ECO:0000259" key="3">
    <source>
        <dbReference type="PROSITE" id="PS51747"/>
    </source>
</evidence>
<evidence type="ECO:0000256" key="2">
    <source>
        <dbReference type="ARBA" id="ARBA00038160"/>
    </source>
</evidence>
<dbReference type="InterPro" id="IPR002125">
    <property type="entry name" value="CMP_dCMP_dom"/>
</dbReference>
<dbReference type="SUPFAM" id="SSF53927">
    <property type="entry name" value="Cytidine deaminase-like"/>
    <property type="match status" value="1"/>
</dbReference>
<dbReference type="InterPro" id="IPR016193">
    <property type="entry name" value="Cytidine_deaminase-like"/>
</dbReference>
<dbReference type="PANTHER" id="PTHR11079">
    <property type="entry name" value="CYTOSINE DEAMINASE FAMILY MEMBER"/>
    <property type="match status" value="1"/>
</dbReference>
<proteinExistence type="inferred from homology"/>
<evidence type="ECO:0000256" key="1">
    <source>
        <dbReference type="ARBA" id="ARBA00022694"/>
    </source>
</evidence>
<dbReference type="GO" id="GO:0052717">
    <property type="term" value="F:tRNA-specific adenosine-34 deaminase activity"/>
    <property type="evidence" value="ECO:0007669"/>
    <property type="project" value="TreeGrafter"/>
</dbReference>
<keyword evidence="5" id="KW-1185">Reference proteome</keyword>